<evidence type="ECO:0000313" key="2">
    <source>
        <dbReference type="EMBL" id="MDQ0585564.1"/>
    </source>
</evidence>
<proteinExistence type="predicted"/>
<feature type="region of interest" description="Disordered" evidence="1">
    <location>
        <begin position="47"/>
        <end position="73"/>
    </location>
</feature>
<gene>
    <name evidence="2" type="ORF">QF030_007742</name>
</gene>
<evidence type="ECO:0000256" key="1">
    <source>
        <dbReference type="SAM" id="MobiDB-lite"/>
    </source>
</evidence>
<accession>A0ABU0P2H0</accession>
<keyword evidence="3" id="KW-1185">Reference proteome</keyword>
<dbReference type="Proteomes" id="UP001230654">
    <property type="component" value="Unassembled WGS sequence"/>
</dbReference>
<organism evidence="2 3">
    <name type="scientific">Streptomyces rishiriensis</name>
    <dbReference type="NCBI Taxonomy" id="68264"/>
    <lineage>
        <taxon>Bacteria</taxon>
        <taxon>Bacillati</taxon>
        <taxon>Actinomycetota</taxon>
        <taxon>Actinomycetes</taxon>
        <taxon>Kitasatosporales</taxon>
        <taxon>Streptomycetaceae</taxon>
        <taxon>Streptomyces</taxon>
    </lineage>
</organism>
<feature type="region of interest" description="Disordered" evidence="1">
    <location>
        <begin position="1"/>
        <end position="27"/>
    </location>
</feature>
<evidence type="ECO:0000313" key="3">
    <source>
        <dbReference type="Proteomes" id="UP001230654"/>
    </source>
</evidence>
<dbReference type="EMBL" id="JAUSWV010000002">
    <property type="protein sequence ID" value="MDQ0585564.1"/>
    <property type="molecule type" value="Genomic_DNA"/>
</dbReference>
<comment type="caution">
    <text evidence="2">The sequence shown here is derived from an EMBL/GenBank/DDBJ whole genome shotgun (WGS) entry which is preliminary data.</text>
</comment>
<dbReference type="RefSeq" id="WP_307167244.1">
    <property type="nucleotide sequence ID" value="NZ_JAUSWV010000002.1"/>
</dbReference>
<name>A0ABU0P2H0_STRRH</name>
<reference evidence="2 3" key="1">
    <citation type="submission" date="2023-07" db="EMBL/GenBank/DDBJ databases">
        <title>Comparative genomics of wheat-associated soil bacteria to identify genetic determinants of phenazine resistance.</title>
        <authorList>
            <person name="Mouncey N."/>
        </authorList>
    </citation>
    <scope>NUCLEOTIDE SEQUENCE [LARGE SCALE GENOMIC DNA]</scope>
    <source>
        <strain evidence="2 3">B2I6</strain>
    </source>
</reference>
<feature type="compositionally biased region" description="Low complexity" evidence="1">
    <location>
        <begin position="55"/>
        <end position="66"/>
    </location>
</feature>
<sequence>MELTRTTADDLPAQLGPEDGSMYLPGGLDPQVLTDLLDNRYGARAPWSSTVSPIRRSTTARARLSSCPSRAVP</sequence>
<protein>
    <submittedName>
        <fullName evidence="2">Uncharacterized protein</fullName>
    </submittedName>
</protein>